<feature type="signal peptide" evidence="1">
    <location>
        <begin position="1"/>
        <end position="19"/>
    </location>
</feature>
<organism evidence="2 3">
    <name type="scientific">Candidatus Pedobacter colombiensis</name>
    <dbReference type="NCBI Taxonomy" id="3121371"/>
    <lineage>
        <taxon>Bacteria</taxon>
        <taxon>Pseudomonadati</taxon>
        <taxon>Bacteroidota</taxon>
        <taxon>Sphingobacteriia</taxon>
        <taxon>Sphingobacteriales</taxon>
        <taxon>Sphingobacteriaceae</taxon>
        <taxon>Pedobacter</taxon>
    </lineage>
</organism>
<name>A0AAJ5W3I6_9SPHI</name>
<protein>
    <submittedName>
        <fullName evidence="2">Uncharacterized protein</fullName>
    </submittedName>
</protein>
<accession>A0AAJ5W3I6</accession>
<keyword evidence="1" id="KW-0732">Signal</keyword>
<proteinExistence type="predicted"/>
<reference evidence="2" key="1">
    <citation type="submission" date="2023-03" db="EMBL/GenBank/DDBJ databases">
        <title>Andean soil-derived lignocellulolytic bacterial consortium as a source of novel taxa and putative plastic-active enzymes.</title>
        <authorList>
            <person name="Diaz-Garcia L."/>
            <person name="Chuvochina M."/>
            <person name="Feuerriegel G."/>
            <person name="Bunk B."/>
            <person name="Sproer C."/>
            <person name="Streit W.R."/>
            <person name="Rodriguez L.M."/>
            <person name="Overmann J."/>
            <person name="Jimenez D.J."/>
        </authorList>
    </citation>
    <scope>NUCLEOTIDE SEQUENCE</scope>
    <source>
        <strain evidence="2">MAG 3858</strain>
    </source>
</reference>
<dbReference type="Proteomes" id="UP001214530">
    <property type="component" value="Chromosome"/>
</dbReference>
<evidence type="ECO:0000256" key="1">
    <source>
        <dbReference type="SAM" id="SignalP"/>
    </source>
</evidence>
<feature type="chain" id="PRO_5042466240" evidence="1">
    <location>
        <begin position="20"/>
        <end position="103"/>
    </location>
</feature>
<evidence type="ECO:0000313" key="2">
    <source>
        <dbReference type="EMBL" id="WEK17843.1"/>
    </source>
</evidence>
<evidence type="ECO:0000313" key="3">
    <source>
        <dbReference type="Proteomes" id="UP001214530"/>
    </source>
</evidence>
<gene>
    <name evidence="2" type="ORF">P0Y49_13650</name>
</gene>
<dbReference type="EMBL" id="CP119313">
    <property type="protein sequence ID" value="WEK17843.1"/>
    <property type="molecule type" value="Genomic_DNA"/>
</dbReference>
<dbReference type="AlphaFoldDB" id="A0AAJ5W3I6"/>
<sequence>MKRLFFGVAVAAIALSASAFTNAKFATITYYNNGSGLYKLTTQPFTTCQEVENISCRLEFPNTNNLDLTQVPASLDITVPSQLSAIQAQLGTPTYSTDKGAYQ</sequence>